<dbReference type="OrthoDB" id="163636at2"/>
<gene>
    <name evidence="1" type="primary">thiS</name>
    <name evidence="1" type="ORF">D9V41_09960</name>
</gene>
<organism evidence="1 2">
    <name type="scientific">Aeromicrobium phragmitis</name>
    <dbReference type="NCBI Taxonomy" id="2478914"/>
    <lineage>
        <taxon>Bacteria</taxon>
        <taxon>Bacillati</taxon>
        <taxon>Actinomycetota</taxon>
        <taxon>Actinomycetes</taxon>
        <taxon>Propionibacteriales</taxon>
        <taxon>Nocardioidaceae</taxon>
        <taxon>Aeromicrobium</taxon>
    </lineage>
</organism>
<accession>A0A3L8PLZ6</accession>
<dbReference type="Gene3D" id="3.10.20.30">
    <property type="match status" value="1"/>
</dbReference>
<dbReference type="InterPro" id="IPR010035">
    <property type="entry name" value="Thi_S"/>
</dbReference>
<evidence type="ECO:0000313" key="1">
    <source>
        <dbReference type="EMBL" id="RLV55773.1"/>
    </source>
</evidence>
<dbReference type="Pfam" id="PF02597">
    <property type="entry name" value="ThiS"/>
    <property type="match status" value="1"/>
</dbReference>
<name>A0A3L8PLZ6_9ACTN</name>
<dbReference type="EMBL" id="RDBF01000006">
    <property type="protein sequence ID" value="RLV55773.1"/>
    <property type="molecule type" value="Genomic_DNA"/>
</dbReference>
<dbReference type="InterPro" id="IPR016155">
    <property type="entry name" value="Mopterin_synth/thiamin_S_b"/>
</dbReference>
<sequence>MTSSPEITVVLDGETTRLAQGITLRETVARHIGRELGPDGTPADGGRLGVAVAVDGAVVPRREWHAHVIAAGSTIDVVTATQGG</sequence>
<dbReference type="Proteomes" id="UP000282515">
    <property type="component" value="Unassembled WGS sequence"/>
</dbReference>
<proteinExistence type="predicted"/>
<evidence type="ECO:0000313" key="2">
    <source>
        <dbReference type="Proteomes" id="UP000282515"/>
    </source>
</evidence>
<dbReference type="RefSeq" id="WP_121794410.1">
    <property type="nucleotide sequence ID" value="NZ_RDBF01000006.1"/>
</dbReference>
<dbReference type="AlphaFoldDB" id="A0A3L8PLZ6"/>
<dbReference type="SUPFAM" id="SSF54285">
    <property type="entry name" value="MoaD/ThiS"/>
    <property type="match status" value="1"/>
</dbReference>
<keyword evidence="2" id="KW-1185">Reference proteome</keyword>
<dbReference type="NCBIfam" id="TIGR01683">
    <property type="entry name" value="thiS"/>
    <property type="match status" value="1"/>
</dbReference>
<protein>
    <submittedName>
        <fullName evidence="1">Sulfur carrier protein ThiS</fullName>
    </submittedName>
</protein>
<dbReference type="InterPro" id="IPR003749">
    <property type="entry name" value="ThiS/MoaD-like"/>
</dbReference>
<comment type="caution">
    <text evidence="1">The sequence shown here is derived from an EMBL/GenBank/DDBJ whole genome shotgun (WGS) entry which is preliminary data.</text>
</comment>
<reference evidence="1 2" key="1">
    <citation type="submission" date="2018-10" db="EMBL/GenBank/DDBJ databases">
        <title>Aeromicrobium sp. 9W16Y-2 whole genome shotgun sequence.</title>
        <authorList>
            <person name="Li F."/>
        </authorList>
    </citation>
    <scope>NUCLEOTIDE SEQUENCE [LARGE SCALE GENOMIC DNA]</scope>
    <source>
        <strain evidence="1 2">9W16Y-2</strain>
    </source>
</reference>
<dbReference type="InterPro" id="IPR012675">
    <property type="entry name" value="Beta-grasp_dom_sf"/>
</dbReference>